<reference evidence="4" key="1">
    <citation type="submission" date="2021-02" db="EMBL/GenBank/DDBJ databases">
        <authorList>
            <person name="Palmer J.M."/>
        </authorList>
    </citation>
    <scope>NUCLEOTIDE SEQUENCE</scope>
    <source>
        <strain evidence="4">SCRP734</strain>
    </source>
</reference>
<dbReference type="GO" id="GO:0003676">
    <property type="term" value="F:nucleic acid binding"/>
    <property type="evidence" value="ECO:0007669"/>
    <property type="project" value="InterPro"/>
</dbReference>
<feature type="domain" description="3'-5' exonuclease" evidence="2">
    <location>
        <begin position="454"/>
        <end position="580"/>
    </location>
</feature>
<evidence type="ECO:0000259" key="3">
    <source>
        <dbReference type="Pfam" id="PF04073"/>
    </source>
</evidence>
<evidence type="ECO:0000313" key="4">
    <source>
        <dbReference type="EMBL" id="KAG7378230.1"/>
    </source>
</evidence>
<evidence type="ECO:0000313" key="5">
    <source>
        <dbReference type="Proteomes" id="UP000694044"/>
    </source>
</evidence>
<feature type="domain" description="YbaK/aminoacyl-tRNA synthetase-associated" evidence="3">
    <location>
        <begin position="680"/>
        <end position="805"/>
    </location>
</feature>
<dbReference type="OrthoDB" id="10261556at2759"/>
<dbReference type="Pfam" id="PF01612">
    <property type="entry name" value="DNA_pol_A_exo1"/>
    <property type="match status" value="1"/>
</dbReference>
<dbReference type="EMBL" id="JAGDFM010000441">
    <property type="protein sequence ID" value="KAG7378230.1"/>
    <property type="molecule type" value="Genomic_DNA"/>
</dbReference>
<dbReference type="Pfam" id="PF04073">
    <property type="entry name" value="tRNA_edit"/>
    <property type="match status" value="1"/>
</dbReference>
<dbReference type="GO" id="GO:0002161">
    <property type="term" value="F:aminoacyl-tRNA deacylase activity"/>
    <property type="evidence" value="ECO:0007669"/>
    <property type="project" value="InterPro"/>
</dbReference>
<dbReference type="InterPro" id="IPR007214">
    <property type="entry name" value="YbaK/aa-tRNA-synth-assoc-dom"/>
</dbReference>
<feature type="region of interest" description="Disordered" evidence="1">
    <location>
        <begin position="92"/>
        <end position="113"/>
    </location>
</feature>
<dbReference type="Proteomes" id="UP000694044">
    <property type="component" value="Unassembled WGS sequence"/>
</dbReference>
<sequence>MELLAPELVEAFRSCRTAVQSSEAAAAQWVRRIHFAFYSAKSTRGSNKFLALESTLTDVFTHLNSDGDSSQFFWELVVQVLLTLAQEPIVGLPTGNSPKSPQPPSTDQKRSKKCQPNAPLAFLVVNALRKIASGDANNEQAELCRLQGRNNEQLRNFCTKGLGNVSDVDQKLLVELLRLFQITDIDAGFVWSAMDYLLASKSHAALIKLCETFSDVAWPFETVVMRMVQTKDWTSAELLVRTFERDGDTALAKVLIDETINLREFKRAHRFVSNLNLQTQYPDIDVLYSRDGLMRLMGTQRWQLALTFVGHDTTLQKVLLEHMVAARELVHAAQLVKNMVAAGFEPDISLMTPNLPNSAEVGATWGSGQSGIEDDSFLSLSEEDHNVMFCDSEDAVREAMVHLFEPSAYRKGVDAKSRCQSSGGLGRGMEAHHITIESNESSGEHPADSAVGPSFIIDLLALHDNDFFFDSFLLRLLSSPQWLKLGFSFDSDLKVLHQTFPERQAFATVSPFLDLNLLKLKSGSLVGTGLSHCIRHVLGKPMDKRMQLGDWEQRPLSQGQLTYAALDALCLVQVVKKLQDRSDNDNGWREVSKRIGKLDLARSLNEDEVLEATSHRIEYQKKWLLQSARGDDTECATSVVTPQEILRTWEDRTSSIAPEQNVDFDTTLKFLPMDQITAMLEGEGADPHDFIAVNSICTFVDETPSVVCIDASCKLDMAQFARFRGVGRRSVRLATASECRSAFGFTPGIVAPFGHKTWTSASDENSAQPAQIKVYADSRLQRAQYLAAGSGSPDEAIWVESRALLALIGINLVARSRFRVIPRALFLRPHSL</sequence>
<dbReference type="PANTHER" id="PTHR47765">
    <property type="entry name" value="3'-5' EXONUCLEASE DOMAIN-CONTAINING PROTEIN"/>
    <property type="match status" value="1"/>
</dbReference>
<dbReference type="AlphaFoldDB" id="A0A8T1VDA4"/>
<organism evidence="4 5">
    <name type="scientific">Phytophthora pseudosyringae</name>
    <dbReference type="NCBI Taxonomy" id="221518"/>
    <lineage>
        <taxon>Eukaryota</taxon>
        <taxon>Sar</taxon>
        <taxon>Stramenopiles</taxon>
        <taxon>Oomycota</taxon>
        <taxon>Peronosporomycetes</taxon>
        <taxon>Peronosporales</taxon>
        <taxon>Peronosporaceae</taxon>
        <taxon>Phytophthora</taxon>
    </lineage>
</organism>
<dbReference type="InterPro" id="IPR002562">
    <property type="entry name" value="3'-5'_exonuclease_dom"/>
</dbReference>
<dbReference type="PANTHER" id="PTHR47765:SF2">
    <property type="entry name" value="EXONUCLEASE MUT-7 HOMOLOG"/>
    <property type="match status" value="1"/>
</dbReference>
<gene>
    <name evidence="4" type="ORF">PHYPSEUDO_010384</name>
</gene>
<evidence type="ECO:0000256" key="1">
    <source>
        <dbReference type="SAM" id="MobiDB-lite"/>
    </source>
</evidence>
<comment type="caution">
    <text evidence="4">The sequence shown here is derived from an EMBL/GenBank/DDBJ whole genome shotgun (WGS) entry which is preliminary data.</text>
</comment>
<keyword evidence="5" id="KW-1185">Reference proteome</keyword>
<dbReference type="InterPro" id="IPR052408">
    <property type="entry name" value="Exonuclease_MUT-7-like"/>
</dbReference>
<accession>A0A8T1VDA4</accession>
<dbReference type="GO" id="GO:0008408">
    <property type="term" value="F:3'-5' exonuclease activity"/>
    <property type="evidence" value="ECO:0007669"/>
    <property type="project" value="InterPro"/>
</dbReference>
<evidence type="ECO:0008006" key="6">
    <source>
        <dbReference type="Google" id="ProtNLM"/>
    </source>
</evidence>
<proteinExistence type="predicted"/>
<name>A0A8T1VDA4_9STRA</name>
<evidence type="ECO:0000259" key="2">
    <source>
        <dbReference type="Pfam" id="PF01612"/>
    </source>
</evidence>
<protein>
    <recommendedName>
        <fullName evidence="6">3'-5' exonuclease domain-containing protein</fullName>
    </recommendedName>
</protein>